<dbReference type="EMBL" id="BOQL01000058">
    <property type="protein sequence ID" value="GIM75653.1"/>
    <property type="molecule type" value="Genomic_DNA"/>
</dbReference>
<evidence type="ECO:0000256" key="1">
    <source>
        <dbReference type="ARBA" id="ARBA00011051"/>
    </source>
</evidence>
<comment type="caution">
    <text evidence="5">The sequence shown here is derived from an EMBL/GenBank/DDBJ whole genome shotgun (WGS) entry which is preliminary data.</text>
</comment>
<dbReference type="InterPro" id="IPR045517">
    <property type="entry name" value="Glyoxalase_8"/>
</dbReference>
<protein>
    <recommendedName>
        <fullName evidence="2">Bleomycin resistance protein</fullName>
    </recommendedName>
</protein>
<organism evidence="5 6">
    <name type="scientific">Actinoplanes auranticolor</name>
    <dbReference type="NCBI Taxonomy" id="47988"/>
    <lineage>
        <taxon>Bacteria</taxon>
        <taxon>Bacillati</taxon>
        <taxon>Actinomycetota</taxon>
        <taxon>Actinomycetes</taxon>
        <taxon>Micromonosporales</taxon>
        <taxon>Micromonosporaceae</taxon>
        <taxon>Actinoplanes</taxon>
    </lineage>
</organism>
<evidence type="ECO:0000256" key="3">
    <source>
        <dbReference type="ARBA" id="ARBA00023251"/>
    </source>
</evidence>
<keyword evidence="3" id="KW-0046">Antibiotic resistance</keyword>
<keyword evidence="6" id="KW-1185">Reference proteome</keyword>
<dbReference type="InterPro" id="IPR029068">
    <property type="entry name" value="Glyas_Bleomycin-R_OHBP_Dase"/>
</dbReference>
<reference evidence="5" key="1">
    <citation type="submission" date="2021-03" db="EMBL/GenBank/DDBJ databases">
        <title>Whole genome shotgun sequence of Actinoplanes auranticolor NBRC 12245.</title>
        <authorList>
            <person name="Komaki H."/>
            <person name="Tamura T."/>
        </authorList>
    </citation>
    <scope>NUCLEOTIDE SEQUENCE</scope>
    <source>
        <strain evidence="5">NBRC 12245</strain>
    </source>
</reference>
<feature type="domain" description="VOC" evidence="4">
    <location>
        <begin position="108"/>
        <end position="223"/>
    </location>
</feature>
<dbReference type="PROSITE" id="PS51819">
    <property type="entry name" value="VOC"/>
    <property type="match status" value="1"/>
</dbReference>
<evidence type="ECO:0000313" key="5">
    <source>
        <dbReference type="EMBL" id="GIM75653.1"/>
    </source>
</evidence>
<dbReference type="Proteomes" id="UP000681340">
    <property type="component" value="Unassembled WGS sequence"/>
</dbReference>
<evidence type="ECO:0000313" key="6">
    <source>
        <dbReference type="Proteomes" id="UP000681340"/>
    </source>
</evidence>
<dbReference type="InterPro" id="IPR000335">
    <property type="entry name" value="Bleomycin-R"/>
</dbReference>
<proteinExistence type="inferred from homology"/>
<dbReference type="Pfam" id="PF20066">
    <property type="entry name" value="Glyoxalase_8"/>
    <property type="match status" value="1"/>
</dbReference>
<sequence>MRPAARAPTGVMVNASRGFRAGFPVAAPADNASLGGKRAARKATMTTIGVARAKALAKLLRGDLAAAGITVTHSLALELVAHQHGARDWNVLAGSKDAGPRPAWPDIAPGVPVLRVMSVEAALRFYVGHLGFTVDWRHQFEPGTPWYVQVSRSGAVLHLSEHHGDGSPHGVVWFPVADVYALHDELLSRPGAAQRPGVDADAPGGPTMQLIDPYGNVLRFAQREQT</sequence>
<evidence type="ECO:0000256" key="2">
    <source>
        <dbReference type="ARBA" id="ARBA00021572"/>
    </source>
</evidence>
<comment type="similarity">
    <text evidence="1">Belongs to the bleomycin resistance protein family.</text>
</comment>
<gene>
    <name evidence="5" type="ORF">Aau02nite_67000</name>
</gene>
<evidence type="ECO:0000259" key="4">
    <source>
        <dbReference type="PROSITE" id="PS51819"/>
    </source>
</evidence>
<dbReference type="Pfam" id="PF19581">
    <property type="entry name" value="Glyoxalase_7"/>
    <property type="match status" value="1"/>
</dbReference>
<accession>A0A919SRC5</accession>
<name>A0A919SRC5_9ACTN</name>
<dbReference type="GO" id="GO:0046677">
    <property type="term" value="P:response to antibiotic"/>
    <property type="evidence" value="ECO:0007669"/>
    <property type="project" value="UniProtKB-KW"/>
</dbReference>
<dbReference type="AlphaFoldDB" id="A0A919SRC5"/>
<dbReference type="Gene3D" id="3.10.180.10">
    <property type="entry name" value="2,3-Dihydroxybiphenyl 1,2-Dioxygenase, domain 1"/>
    <property type="match status" value="1"/>
</dbReference>
<dbReference type="InterPro" id="IPR037523">
    <property type="entry name" value="VOC_core"/>
</dbReference>
<dbReference type="SUPFAM" id="SSF54593">
    <property type="entry name" value="Glyoxalase/Bleomycin resistance protein/Dihydroxybiphenyl dioxygenase"/>
    <property type="match status" value="1"/>
</dbReference>